<keyword evidence="2" id="KW-1185">Reference proteome</keyword>
<evidence type="ECO:0000313" key="2">
    <source>
        <dbReference type="Proteomes" id="UP001177023"/>
    </source>
</evidence>
<proteinExistence type="predicted"/>
<accession>A0AA36CC46</accession>
<evidence type="ECO:0000313" key="1">
    <source>
        <dbReference type="EMBL" id="CAJ0566263.1"/>
    </source>
</evidence>
<feature type="non-terminal residue" evidence="1">
    <location>
        <position position="104"/>
    </location>
</feature>
<name>A0AA36CC46_9BILA</name>
<dbReference type="EMBL" id="CATQJA010001196">
    <property type="protein sequence ID" value="CAJ0566263.1"/>
    <property type="molecule type" value="Genomic_DNA"/>
</dbReference>
<comment type="caution">
    <text evidence="1">The sequence shown here is derived from an EMBL/GenBank/DDBJ whole genome shotgun (WGS) entry which is preliminary data.</text>
</comment>
<organism evidence="1 2">
    <name type="scientific">Mesorhabditis spiculigera</name>
    <dbReference type="NCBI Taxonomy" id="96644"/>
    <lineage>
        <taxon>Eukaryota</taxon>
        <taxon>Metazoa</taxon>
        <taxon>Ecdysozoa</taxon>
        <taxon>Nematoda</taxon>
        <taxon>Chromadorea</taxon>
        <taxon>Rhabditida</taxon>
        <taxon>Rhabditina</taxon>
        <taxon>Rhabditomorpha</taxon>
        <taxon>Rhabditoidea</taxon>
        <taxon>Rhabditidae</taxon>
        <taxon>Mesorhabditinae</taxon>
        <taxon>Mesorhabditis</taxon>
    </lineage>
</organism>
<gene>
    <name evidence="1" type="ORF">MSPICULIGERA_LOCUS4874</name>
</gene>
<dbReference type="AlphaFoldDB" id="A0AA36CC46"/>
<dbReference type="Proteomes" id="UP001177023">
    <property type="component" value="Unassembled WGS sequence"/>
</dbReference>
<reference evidence="1" key="1">
    <citation type="submission" date="2023-06" db="EMBL/GenBank/DDBJ databases">
        <authorList>
            <person name="Delattre M."/>
        </authorList>
    </citation>
    <scope>NUCLEOTIDE SEQUENCE</scope>
    <source>
        <strain evidence="1">AF72</strain>
    </source>
</reference>
<protein>
    <submittedName>
        <fullName evidence="1">Uncharacterized protein</fullName>
    </submittedName>
</protein>
<sequence>MSPIYYCYKLETSRSRSGWWFSGKLTHRRMHNPPNNCQFQSTATLGDREIEWRKDPFPSLFVDLDNNATLDYDKLCMKMPIYSEYMWQAIKASEHYKCDVETCN</sequence>